<name>A0ACC3A4Y0_9EURO</name>
<proteinExistence type="predicted"/>
<comment type="caution">
    <text evidence="1">The sequence shown here is derived from an EMBL/GenBank/DDBJ whole genome shotgun (WGS) entry which is preliminary data.</text>
</comment>
<sequence length="194" mass="22045">MAQTLNQPDWFKNFVSTFERFFESADVKKIIDAYALDQESSASGPIHMGLLQLVTDVRFYMPVVLAQESVPPDANLHVYHFHEPNPFDGPFKDRAGHVLDVAYTMQTYQHLLPDEARPVSSRMGQYLLDLAYGAFDSANSGKKERMTKVYGVDHKVEMVTPDEYDSKYRHGVAPLFKGLGVDRLMKALECFQFG</sequence>
<dbReference type="EMBL" id="JAPDRQ010000096">
    <property type="protein sequence ID" value="KAJ9655441.1"/>
    <property type="molecule type" value="Genomic_DNA"/>
</dbReference>
<keyword evidence="2" id="KW-1185">Reference proteome</keyword>
<evidence type="ECO:0000313" key="1">
    <source>
        <dbReference type="EMBL" id="KAJ9655441.1"/>
    </source>
</evidence>
<dbReference type="Proteomes" id="UP001172386">
    <property type="component" value="Unassembled WGS sequence"/>
</dbReference>
<evidence type="ECO:0000313" key="2">
    <source>
        <dbReference type="Proteomes" id="UP001172386"/>
    </source>
</evidence>
<protein>
    <submittedName>
        <fullName evidence="1">Uncharacterized protein</fullName>
    </submittedName>
</protein>
<organism evidence="1 2">
    <name type="scientific">Neophaeococcomyces mojaviensis</name>
    <dbReference type="NCBI Taxonomy" id="3383035"/>
    <lineage>
        <taxon>Eukaryota</taxon>
        <taxon>Fungi</taxon>
        <taxon>Dikarya</taxon>
        <taxon>Ascomycota</taxon>
        <taxon>Pezizomycotina</taxon>
        <taxon>Eurotiomycetes</taxon>
        <taxon>Chaetothyriomycetidae</taxon>
        <taxon>Chaetothyriales</taxon>
        <taxon>Chaetothyriales incertae sedis</taxon>
        <taxon>Neophaeococcomyces</taxon>
    </lineage>
</organism>
<accession>A0ACC3A4Y0</accession>
<gene>
    <name evidence="1" type="ORF">H2198_005697</name>
</gene>
<reference evidence="1" key="1">
    <citation type="submission" date="2022-10" db="EMBL/GenBank/DDBJ databases">
        <title>Culturing micro-colonial fungi from biological soil crusts in the Mojave desert and describing Neophaeococcomyces mojavensis, and introducing the new genera and species Taxawa tesnikishii.</title>
        <authorList>
            <person name="Kurbessoian T."/>
            <person name="Stajich J.E."/>
        </authorList>
    </citation>
    <scope>NUCLEOTIDE SEQUENCE</scope>
    <source>
        <strain evidence="1">JES_112</strain>
    </source>
</reference>